<keyword evidence="2 6" id="KW-0963">Cytoplasm</keyword>
<evidence type="ECO:0000313" key="11">
    <source>
        <dbReference type="Proteomes" id="UP000271125"/>
    </source>
</evidence>
<dbReference type="InterPro" id="IPR017856">
    <property type="entry name" value="Integrase-like_N"/>
</dbReference>
<evidence type="ECO:0000256" key="2">
    <source>
        <dbReference type="ARBA" id="ARBA00022490"/>
    </source>
</evidence>
<dbReference type="NCBIfam" id="TIGR01033">
    <property type="entry name" value="YebC/PmpR family DNA-binding transcriptional regulator"/>
    <property type="match status" value="1"/>
</dbReference>
<dbReference type="GO" id="GO:0005829">
    <property type="term" value="C:cytosol"/>
    <property type="evidence" value="ECO:0007669"/>
    <property type="project" value="TreeGrafter"/>
</dbReference>
<dbReference type="PANTHER" id="PTHR12532:SF6">
    <property type="entry name" value="TRANSCRIPTIONAL REGULATORY PROTEIN YEBC-RELATED"/>
    <property type="match status" value="1"/>
</dbReference>
<comment type="caution">
    <text evidence="10">The sequence shown here is derived from an EMBL/GenBank/DDBJ whole genome shotgun (WGS) entry which is preliminary data.</text>
</comment>
<sequence>MSGHSKWSSIKHKKAKEDDKRGKVFTKLIKELTMAAREGGGDPDSNSRLRNAIQSAKSANMPSDNIDRAIKKGTGELPGVLYEEITYEGYGPHGVAIIVEVVTDNKNRATAEIRHVFDKYHGNLGALGSVNWMFDSKGIITLPESEGKDEDKLMEIILEAGAEDMTKEDDLIVVSTDSHNLYNVKNALDESNIKYDSVELTKIPQTTVKLNEKQAESVLKLMHSLDDLDDVQNTYSNFDIPDDIMEKILNK</sequence>
<feature type="region of interest" description="Disordered" evidence="7">
    <location>
        <begin position="1"/>
        <end position="22"/>
    </location>
</feature>
<evidence type="ECO:0000256" key="4">
    <source>
        <dbReference type="ARBA" id="ARBA00023125"/>
    </source>
</evidence>
<dbReference type="InterPro" id="IPR048300">
    <property type="entry name" value="TACO1_YebC-like_2nd/3rd_dom"/>
</dbReference>
<gene>
    <name evidence="10" type="ORF">DRP43_04430</name>
</gene>
<dbReference type="EMBL" id="QNBD01000194">
    <property type="protein sequence ID" value="RKX69416.1"/>
    <property type="molecule type" value="Genomic_DNA"/>
</dbReference>
<evidence type="ECO:0000259" key="8">
    <source>
        <dbReference type="Pfam" id="PF01709"/>
    </source>
</evidence>
<reference evidence="10 11" key="1">
    <citation type="submission" date="2018-06" db="EMBL/GenBank/DDBJ databases">
        <title>Extensive metabolic versatility and redundancy in microbially diverse, dynamic hydrothermal sediments.</title>
        <authorList>
            <person name="Dombrowski N."/>
            <person name="Teske A."/>
            <person name="Baker B.J."/>
        </authorList>
    </citation>
    <scope>NUCLEOTIDE SEQUENCE [LARGE SCALE GENOMIC DNA]</scope>
    <source>
        <strain evidence="10">B10_G13</strain>
    </source>
</reference>
<dbReference type="GO" id="GO:0006355">
    <property type="term" value="P:regulation of DNA-templated transcription"/>
    <property type="evidence" value="ECO:0007669"/>
    <property type="project" value="UniProtKB-UniRule"/>
</dbReference>
<dbReference type="HAMAP" id="MF_00693">
    <property type="entry name" value="Transcrip_reg_TACO1"/>
    <property type="match status" value="1"/>
</dbReference>
<evidence type="ECO:0000256" key="1">
    <source>
        <dbReference type="ARBA" id="ARBA00008724"/>
    </source>
</evidence>
<proteinExistence type="inferred from homology"/>
<evidence type="ECO:0000313" key="10">
    <source>
        <dbReference type="EMBL" id="RKX69416.1"/>
    </source>
</evidence>
<evidence type="ECO:0000256" key="3">
    <source>
        <dbReference type="ARBA" id="ARBA00023015"/>
    </source>
</evidence>
<accession>A0A660SH02</accession>
<evidence type="ECO:0000256" key="5">
    <source>
        <dbReference type="ARBA" id="ARBA00023163"/>
    </source>
</evidence>
<dbReference type="GO" id="GO:0003677">
    <property type="term" value="F:DNA binding"/>
    <property type="evidence" value="ECO:0007669"/>
    <property type="project" value="UniProtKB-UniRule"/>
</dbReference>
<dbReference type="FunFam" id="1.10.10.200:FF:000002">
    <property type="entry name" value="Probable transcriptional regulatory protein CLM62_37755"/>
    <property type="match status" value="1"/>
</dbReference>
<comment type="subcellular location">
    <subcellularLocation>
        <location evidence="6">Cytoplasm</location>
    </subcellularLocation>
</comment>
<dbReference type="PANTHER" id="PTHR12532">
    <property type="entry name" value="TRANSLATIONAL ACTIVATOR OF CYTOCHROME C OXIDASE 1"/>
    <property type="match status" value="1"/>
</dbReference>
<dbReference type="NCBIfam" id="NF001030">
    <property type="entry name" value="PRK00110.1"/>
    <property type="match status" value="1"/>
</dbReference>
<dbReference type="AlphaFoldDB" id="A0A660SH02"/>
<dbReference type="InterPro" id="IPR002876">
    <property type="entry name" value="Transcrip_reg_TACO1-like"/>
</dbReference>
<dbReference type="Gene3D" id="1.10.10.200">
    <property type="match status" value="1"/>
</dbReference>
<dbReference type="Gene3D" id="3.30.70.980">
    <property type="match status" value="2"/>
</dbReference>
<protein>
    <recommendedName>
        <fullName evidence="6">Probable transcriptional regulatory protein DRP43_04430</fullName>
    </recommendedName>
</protein>
<dbReference type="Pfam" id="PF20772">
    <property type="entry name" value="TACO1_YebC_N"/>
    <property type="match status" value="1"/>
</dbReference>
<comment type="similarity">
    <text evidence="1 6">Belongs to the TACO1 family.</text>
</comment>
<keyword evidence="5 6" id="KW-0804">Transcription</keyword>
<dbReference type="InterPro" id="IPR026564">
    <property type="entry name" value="Transcrip_reg_TACO1-like_dom3"/>
</dbReference>
<dbReference type="Pfam" id="PF01709">
    <property type="entry name" value="Transcrip_reg"/>
    <property type="match status" value="1"/>
</dbReference>
<dbReference type="InterPro" id="IPR029072">
    <property type="entry name" value="YebC-like"/>
</dbReference>
<organism evidence="10 11">
    <name type="scientific">candidate division TA06 bacterium</name>
    <dbReference type="NCBI Taxonomy" id="2250710"/>
    <lineage>
        <taxon>Bacteria</taxon>
        <taxon>Bacteria division TA06</taxon>
    </lineage>
</organism>
<keyword evidence="4 6" id="KW-0238">DNA-binding</keyword>
<dbReference type="Proteomes" id="UP000271125">
    <property type="component" value="Unassembled WGS sequence"/>
</dbReference>
<evidence type="ECO:0000256" key="7">
    <source>
        <dbReference type="SAM" id="MobiDB-lite"/>
    </source>
</evidence>
<evidence type="ECO:0000259" key="9">
    <source>
        <dbReference type="Pfam" id="PF20772"/>
    </source>
</evidence>
<dbReference type="SUPFAM" id="SSF75625">
    <property type="entry name" value="YebC-like"/>
    <property type="match status" value="1"/>
</dbReference>
<dbReference type="NCBIfam" id="NF009044">
    <property type="entry name" value="PRK12378.1"/>
    <property type="match status" value="1"/>
</dbReference>
<keyword evidence="3 6" id="KW-0805">Transcription regulation</keyword>
<dbReference type="InterPro" id="IPR049083">
    <property type="entry name" value="TACO1_YebC_N"/>
</dbReference>
<feature type="domain" description="TACO1/YebC-like N-terminal" evidence="9">
    <location>
        <begin position="5"/>
        <end position="76"/>
    </location>
</feature>
<feature type="domain" description="TACO1/YebC-like second and third" evidence="8">
    <location>
        <begin position="82"/>
        <end position="238"/>
    </location>
</feature>
<name>A0A660SH02_UNCT6</name>
<evidence type="ECO:0000256" key="6">
    <source>
        <dbReference type="HAMAP-Rule" id="MF_00693"/>
    </source>
</evidence>